<evidence type="ECO:0000259" key="9">
    <source>
        <dbReference type="PROSITE" id="PS50983"/>
    </source>
</evidence>
<protein>
    <submittedName>
        <fullName evidence="10">AraC family transcriptional regulator</fullName>
    </submittedName>
</protein>
<dbReference type="SMART" id="SM00342">
    <property type="entry name" value="HTH_ARAC"/>
    <property type="match status" value="1"/>
</dbReference>
<evidence type="ECO:0000256" key="7">
    <source>
        <dbReference type="ARBA" id="ARBA00023163"/>
    </source>
</evidence>
<feature type="domain" description="HTH araC/xylS-type" evidence="8">
    <location>
        <begin position="176"/>
        <end position="274"/>
    </location>
</feature>
<accession>A0ABS7C8X4</accession>
<dbReference type="PROSITE" id="PS01124">
    <property type="entry name" value="HTH_ARAC_FAMILY_2"/>
    <property type="match status" value="1"/>
</dbReference>
<dbReference type="InterPro" id="IPR018062">
    <property type="entry name" value="HTH_AraC-typ_CS"/>
</dbReference>
<keyword evidence="6" id="KW-0238">DNA-binding</keyword>
<dbReference type="InterPro" id="IPR009057">
    <property type="entry name" value="Homeodomain-like_sf"/>
</dbReference>
<dbReference type="PANTHER" id="PTHR30532">
    <property type="entry name" value="IRON III DICITRATE-BINDING PERIPLASMIC PROTEIN"/>
    <property type="match status" value="1"/>
</dbReference>
<keyword evidence="7" id="KW-0804">Transcription</keyword>
<comment type="subcellular location">
    <subcellularLocation>
        <location evidence="1">Cell envelope</location>
    </subcellularLocation>
</comment>
<evidence type="ECO:0000256" key="6">
    <source>
        <dbReference type="ARBA" id="ARBA00023125"/>
    </source>
</evidence>
<evidence type="ECO:0000256" key="3">
    <source>
        <dbReference type="ARBA" id="ARBA00022448"/>
    </source>
</evidence>
<dbReference type="PROSITE" id="PS50983">
    <property type="entry name" value="FE_B12_PBP"/>
    <property type="match status" value="1"/>
</dbReference>
<comment type="similarity">
    <text evidence="2">Belongs to the bacterial solute-binding protein 8 family.</text>
</comment>
<evidence type="ECO:0000256" key="2">
    <source>
        <dbReference type="ARBA" id="ARBA00008814"/>
    </source>
</evidence>
<dbReference type="RefSeq" id="WP_210038727.1">
    <property type="nucleotide sequence ID" value="NZ_JBHLVU010000011.1"/>
</dbReference>
<dbReference type="EMBL" id="JAHZIK010000824">
    <property type="protein sequence ID" value="MBW7457353.1"/>
    <property type="molecule type" value="Genomic_DNA"/>
</dbReference>
<dbReference type="Pfam" id="PF01497">
    <property type="entry name" value="Peripla_BP_2"/>
    <property type="match status" value="1"/>
</dbReference>
<evidence type="ECO:0000313" key="10">
    <source>
        <dbReference type="EMBL" id="MBW7457353.1"/>
    </source>
</evidence>
<proteinExistence type="inferred from homology"/>
<dbReference type="SUPFAM" id="SSF53807">
    <property type="entry name" value="Helical backbone' metal receptor"/>
    <property type="match status" value="1"/>
</dbReference>
<dbReference type="PANTHER" id="PTHR30532:SF21">
    <property type="entry name" value="SIDEROPHORE-BINDING LIPOPROTEIN YFIY-RELATED"/>
    <property type="match status" value="1"/>
</dbReference>
<dbReference type="CDD" id="cd01146">
    <property type="entry name" value="FhuD"/>
    <property type="match status" value="1"/>
</dbReference>
<dbReference type="SUPFAM" id="SSF46689">
    <property type="entry name" value="Homeodomain-like"/>
    <property type="match status" value="2"/>
</dbReference>
<evidence type="ECO:0000259" key="8">
    <source>
        <dbReference type="PROSITE" id="PS01124"/>
    </source>
</evidence>
<keyword evidence="4" id="KW-0732">Signal</keyword>
<organism evidence="10 11">
    <name type="scientific">Paenibacillus sepulcri</name>
    <dbReference type="NCBI Taxonomy" id="359917"/>
    <lineage>
        <taxon>Bacteria</taxon>
        <taxon>Bacillati</taxon>
        <taxon>Bacillota</taxon>
        <taxon>Bacilli</taxon>
        <taxon>Bacillales</taxon>
        <taxon>Paenibacillaceae</taxon>
        <taxon>Paenibacillus</taxon>
    </lineage>
</organism>
<reference evidence="10 11" key="1">
    <citation type="submission" date="2021-07" db="EMBL/GenBank/DDBJ databases">
        <title>Paenibacillus radiodurans sp. nov., isolated from the southeastern edge of Tengger Desert.</title>
        <authorList>
            <person name="Zhang G."/>
        </authorList>
    </citation>
    <scope>NUCLEOTIDE SEQUENCE [LARGE SCALE GENOMIC DNA]</scope>
    <source>
        <strain evidence="10 11">CCM 7311</strain>
    </source>
</reference>
<evidence type="ECO:0000256" key="1">
    <source>
        <dbReference type="ARBA" id="ARBA00004196"/>
    </source>
</evidence>
<keyword evidence="5" id="KW-0805">Transcription regulation</keyword>
<dbReference type="Proteomes" id="UP001519887">
    <property type="component" value="Unassembled WGS sequence"/>
</dbReference>
<dbReference type="PRINTS" id="PR00032">
    <property type="entry name" value="HTHARAC"/>
</dbReference>
<dbReference type="Gene3D" id="3.40.50.1980">
    <property type="entry name" value="Nitrogenase molybdenum iron protein domain"/>
    <property type="match status" value="2"/>
</dbReference>
<dbReference type="Pfam" id="PF12833">
    <property type="entry name" value="HTH_18"/>
    <property type="match status" value="1"/>
</dbReference>
<dbReference type="InterPro" id="IPR002491">
    <property type="entry name" value="ABC_transptr_periplasmic_BD"/>
</dbReference>
<gene>
    <name evidence="10" type="ORF">K0U00_25250</name>
</gene>
<dbReference type="InterPro" id="IPR051313">
    <property type="entry name" value="Bact_iron-sidero_bind"/>
</dbReference>
<name>A0ABS7C8X4_9BACL</name>
<evidence type="ECO:0000256" key="4">
    <source>
        <dbReference type="ARBA" id="ARBA00022729"/>
    </source>
</evidence>
<comment type="caution">
    <text evidence="10">The sequence shown here is derived from an EMBL/GenBank/DDBJ whole genome shotgun (WGS) entry which is preliminary data.</text>
</comment>
<evidence type="ECO:0000313" key="11">
    <source>
        <dbReference type="Proteomes" id="UP001519887"/>
    </source>
</evidence>
<dbReference type="PROSITE" id="PS00041">
    <property type="entry name" value="HTH_ARAC_FAMILY_1"/>
    <property type="match status" value="1"/>
</dbReference>
<dbReference type="InterPro" id="IPR020449">
    <property type="entry name" value="Tscrpt_reg_AraC-type_HTH"/>
</dbReference>
<evidence type="ECO:0000256" key="5">
    <source>
        <dbReference type="ARBA" id="ARBA00023015"/>
    </source>
</evidence>
<keyword evidence="11" id="KW-1185">Reference proteome</keyword>
<feature type="domain" description="Fe/B12 periplasmic-binding" evidence="9">
    <location>
        <begin position="402"/>
        <end position="663"/>
    </location>
</feature>
<dbReference type="InterPro" id="IPR018060">
    <property type="entry name" value="HTH_AraC"/>
</dbReference>
<keyword evidence="3" id="KW-0813">Transport</keyword>
<dbReference type="Gene3D" id="1.10.10.60">
    <property type="entry name" value="Homeodomain-like"/>
    <property type="match status" value="2"/>
</dbReference>
<sequence length="663" mass="75027">MKLNDHIILWNHVFIRVMDVRHTIMESGEELHSYRLPASAFIYITRGSARIRMDGAAGIVERFHVLHGGKGLCLDIAVEEILEFYLILYKAVLPLPYRRELLRIMETENPFHMQYGFSPQFPASLSVKAELMYKEWQRPDTLEKLHVKALFYQFVYELMEQLHQQGVCSVKPDLAEQAIRYMQEHYREQVTLESLAELLDCNSRQLLRIFKSQKNTSPIDYLIHVRMNKAKELLRSRAYTLKEIAESVGYSDSYYFSRVFKKMVGVSPMSFKENAHQTEGSRNNPSFLSGSPIAAKKLRRYIVNEYDNHYQYKGEGNTLMYRRSGISMAATLLFCFTLLLSACTTGTNNSNTVNGNTANTANTAGSNAAAAAQAAANTPEAEAPRVIKHAMGEETLTGTPERVVILTNEGTEALLTVGIKPIGAVQSWIGDPWYDHIKEDMQDVTVVGDELQPNIEMIASLKPDLIIGNKVRQEKIYEQLKQIAPTVFAEDLGGDWKVNFNLYMEAVNKKEEGEKAMADFDKRVEDVKAKLGSKADTKVSLVRFSASQVRIYQKQTFAGVLLSQLGIARPASQDKDAFIEVMSKERIPEMDGDVMFYFVTDSPGTTDGSKVVEEWMKDPLFKNLNVSKNNKVIQVDEAIWNTAGGYKAANLLLDELIEYFDVK</sequence>